<dbReference type="Proteomes" id="UP000297776">
    <property type="component" value="Unassembled WGS sequence"/>
</dbReference>
<reference evidence="2 3" key="1">
    <citation type="submission" date="2019-03" db="EMBL/GenBank/DDBJ databases">
        <authorList>
            <person name="Yang Y."/>
        </authorList>
    </citation>
    <scope>NUCLEOTIDE SEQUENCE [LARGE SCALE GENOMIC DNA]</scope>
    <source>
        <strain evidence="2 3">ASL-1</strain>
    </source>
</reference>
<feature type="transmembrane region" description="Helical" evidence="1">
    <location>
        <begin position="6"/>
        <end position="26"/>
    </location>
</feature>
<keyword evidence="1" id="KW-0812">Transmembrane</keyword>
<sequence>MDFLEGASNFVVFFSVMLTLGIAFSFRPIARRLLRADKMSFFAYDNYLNATHKRFEWTFRISGLVGILVLFTFQMFVLDDGGELKWYLSPYVAILAVIPFTELLRAYMEWKHAENRNNYKVTLLELGYLTIITVIFFATGFFGAFNFGWVN</sequence>
<feature type="transmembrane region" description="Helical" evidence="1">
    <location>
        <begin position="57"/>
        <end position="76"/>
    </location>
</feature>
<feature type="transmembrane region" description="Helical" evidence="1">
    <location>
        <begin position="128"/>
        <end position="149"/>
    </location>
</feature>
<dbReference type="RefSeq" id="WP_134381100.1">
    <property type="nucleotide sequence ID" value="NZ_SORX01000003.1"/>
</dbReference>
<name>A0A4Y8LNQ7_9BACL</name>
<accession>A0A4Y8LNQ7</accession>
<comment type="caution">
    <text evidence="2">The sequence shown here is derived from an EMBL/GenBank/DDBJ whole genome shotgun (WGS) entry which is preliminary data.</text>
</comment>
<dbReference type="AlphaFoldDB" id="A0A4Y8LNQ7"/>
<keyword evidence="1" id="KW-1133">Transmembrane helix</keyword>
<dbReference type="InterPro" id="IPR025441">
    <property type="entry name" value="DUF4181"/>
</dbReference>
<organism evidence="2 3">
    <name type="scientific">Jeotgalibacillus salarius</name>
    <dbReference type="NCBI Taxonomy" id="546023"/>
    <lineage>
        <taxon>Bacteria</taxon>
        <taxon>Bacillati</taxon>
        <taxon>Bacillota</taxon>
        <taxon>Bacilli</taxon>
        <taxon>Bacillales</taxon>
        <taxon>Caryophanaceae</taxon>
        <taxon>Jeotgalibacillus</taxon>
    </lineage>
</organism>
<feature type="transmembrane region" description="Helical" evidence="1">
    <location>
        <begin position="88"/>
        <end position="107"/>
    </location>
</feature>
<dbReference type="EMBL" id="SORX01000003">
    <property type="protein sequence ID" value="TFE02403.1"/>
    <property type="molecule type" value="Genomic_DNA"/>
</dbReference>
<dbReference type="OrthoDB" id="2428213at2"/>
<evidence type="ECO:0000256" key="1">
    <source>
        <dbReference type="SAM" id="Phobius"/>
    </source>
</evidence>
<evidence type="ECO:0000313" key="3">
    <source>
        <dbReference type="Proteomes" id="UP000297776"/>
    </source>
</evidence>
<keyword evidence="3" id="KW-1185">Reference proteome</keyword>
<keyword evidence="1" id="KW-0472">Membrane</keyword>
<proteinExistence type="predicted"/>
<gene>
    <name evidence="2" type="ORF">E2626_07445</name>
</gene>
<evidence type="ECO:0000313" key="2">
    <source>
        <dbReference type="EMBL" id="TFE02403.1"/>
    </source>
</evidence>
<dbReference type="Pfam" id="PF13789">
    <property type="entry name" value="DUF4181"/>
    <property type="match status" value="1"/>
</dbReference>
<protein>
    <submittedName>
        <fullName evidence="2">DUF4181 domain-containing protein</fullName>
    </submittedName>
</protein>